<dbReference type="STRING" id="215200.SAMN05216454_101216"/>
<feature type="signal peptide" evidence="1">
    <location>
        <begin position="1"/>
        <end position="21"/>
    </location>
</feature>
<evidence type="ECO:0000256" key="1">
    <source>
        <dbReference type="SAM" id="SignalP"/>
    </source>
</evidence>
<dbReference type="SUPFAM" id="SSF69318">
    <property type="entry name" value="Integrin alpha N-terminal domain"/>
    <property type="match status" value="1"/>
</dbReference>
<sequence length="455" mass="52983">MKLKMKLLMLFCCFFISACLTGCKTESMKSPEKLLEKPVTNEFNYKIYNDIRKLTPIDTTFILPKNATEVGRINKIDLNSDGNKEVIAFKKKINENQDMNSIYMYIFESEGDSIVDDSERMVRISGDNIKYANFVDINNDGKKEIVLQISNKGFENIYIYKYVDQTVKKMAEYSTSKYAIKLNFYDYNSSGKEEGLAILQDLTSFDAILSKVKIEGEEIVFDKFETSKNIDSLDKVDIINGKVSKNQRGSMVVYQNFDGSLVTQIVVYRDGKFVKAFSDDDGKLKNPSLVKPFDIDGDGILEIPKIEFKFSNNTPKESNIITWYEWNGQIGKESRLKTEKQIFYCYDYNFMISIPNSIEKQFFIKQKYGTSKSIFEFYSRKADESLERLFEIVVVQKNSEEVDTKAKTQNQEEFSNVLSENEEYTYIYKPINKKYLKEYNINFETIKEKFEIINK</sequence>
<accession>A0A1H8ER18</accession>
<keyword evidence="3" id="KW-1185">Reference proteome</keyword>
<keyword evidence="1" id="KW-0732">Signal</keyword>
<feature type="chain" id="PRO_5038972075" description="Lipoprotein" evidence="1">
    <location>
        <begin position="22"/>
        <end position="455"/>
    </location>
</feature>
<dbReference type="RefSeq" id="WP_091973499.1">
    <property type="nucleotide sequence ID" value="NZ_CAUWDX010000030.1"/>
</dbReference>
<dbReference type="EMBL" id="FODF01000001">
    <property type="protein sequence ID" value="SEN21959.1"/>
    <property type="molecule type" value="Genomic_DNA"/>
</dbReference>
<evidence type="ECO:0000313" key="2">
    <source>
        <dbReference type="EMBL" id="SEN21959.1"/>
    </source>
</evidence>
<proteinExistence type="predicted"/>
<dbReference type="Proteomes" id="UP000199512">
    <property type="component" value="Unassembled WGS sequence"/>
</dbReference>
<name>A0A1H8ER18_9FIRM</name>
<evidence type="ECO:0008006" key="4">
    <source>
        <dbReference type="Google" id="ProtNLM"/>
    </source>
</evidence>
<dbReference type="InterPro" id="IPR028994">
    <property type="entry name" value="Integrin_alpha_N"/>
</dbReference>
<gene>
    <name evidence="2" type="ORF">SAMN05216454_101216</name>
</gene>
<dbReference type="AlphaFoldDB" id="A0A1H8ER18"/>
<protein>
    <recommendedName>
        <fullName evidence="4">Lipoprotein</fullName>
    </recommendedName>
</protein>
<dbReference type="PROSITE" id="PS51257">
    <property type="entry name" value="PROKAR_LIPOPROTEIN"/>
    <property type="match status" value="1"/>
</dbReference>
<reference evidence="2 3" key="1">
    <citation type="submission" date="2016-10" db="EMBL/GenBank/DDBJ databases">
        <authorList>
            <person name="de Groot N.N."/>
        </authorList>
    </citation>
    <scope>NUCLEOTIDE SEQUENCE [LARGE SCALE GENOMIC DNA]</scope>
    <source>
        <strain evidence="2 3">Calf135</strain>
    </source>
</reference>
<evidence type="ECO:0000313" key="3">
    <source>
        <dbReference type="Proteomes" id="UP000199512"/>
    </source>
</evidence>
<organism evidence="2 3">
    <name type="scientific">Peptostreptococcus russellii</name>
    <dbReference type="NCBI Taxonomy" id="215200"/>
    <lineage>
        <taxon>Bacteria</taxon>
        <taxon>Bacillati</taxon>
        <taxon>Bacillota</taxon>
        <taxon>Clostridia</taxon>
        <taxon>Peptostreptococcales</taxon>
        <taxon>Peptostreptococcaceae</taxon>
        <taxon>Peptostreptococcus</taxon>
    </lineage>
</organism>